<dbReference type="InterPro" id="IPR001841">
    <property type="entry name" value="Znf_RING"/>
</dbReference>
<name>A0A2L2U248_9HYPO</name>
<keyword evidence="1" id="KW-0479">Metal-binding</keyword>
<evidence type="ECO:0000259" key="2">
    <source>
        <dbReference type="PROSITE" id="PS50089"/>
    </source>
</evidence>
<feature type="domain" description="RING-type" evidence="2">
    <location>
        <begin position="40"/>
        <end position="88"/>
    </location>
</feature>
<dbReference type="AlphaFoldDB" id="A0A2L2U248"/>
<dbReference type="GeneID" id="37260091"/>
<dbReference type="STRING" id="56646.A0A2L2U248"/>
<dbReference type="Proteomes" id="UP000245910">
    <property type="component" value="Chromosome III"/>
</dbReference>
<protein>
    <recommendedName>
        <fullName evidence="2">RING-type domain-containing protein</fullName>
    </recommendedName>
</protein>
<dbReference type="SUPFAM" id="SSF57850">
    <property type="entry name" value="RING/U-box"/>
    <property type="match status" value="1"/>
</dbReference>
<keyword evidence="4" id="KW-1185">Reference proteome</keyword>
<evidence type="ECO:0000313" key="4">
    <source>
        <dbReference type="Proteomes" id="UP000245910"/>
    </source>
</evidence>
<dbReference type="InterPro" id="IPR013083">
    <property type="entry name" value="Znf_RING/FYVE/PHD"/>
</dbReference>
<dbReference type="GO" id="GO:0008270">
    <property type="term" value="F:zinc ion binding"/>
    <property type="evidence" value="ECO:0007669"/>
    <property type="project" value="UniProtKB-KW"/>
</dbReference>
<dbReference type="Gene3D" id="3.30.40.10">
    <property type="entry name" value="Zinc/RING finger domain, C3HC4 (zinc finger)"/>
    <property type="match status" value="1"/>
</dbReference>
<proteinExistence type="predicted"/>
<dbReference type="PROSITE" id="PS50089">
    <property type="entry name" value="ZF_RING_2"/>
    <property type="match status" value="1"/>
</dbReference>
<evidence type="ECO:0000256" key="1">
    <source>
        <dbReference type="PROSITE-ProRule" id="PRU00175"/>
    </source>
</evidence>
<keyword evidence="1" id="KW-0862">Zinc</keyword>
<dbReference type="RefSeq" id="XP_025592090.1">
    <property type="nucleotide sequence ID" value="XM_025737206.2"/>
</dbReference>
<keyword evidence="1" id="KW-0863">Zinc-finger</keyword>
<organism evidence="3 4">
    <name type="scientific">Fusarium venenatum</name>
    <dbReference type="NCBI Taxonomy" id="56646"/>
    <lineage>
        <taxon>Eukaryota</taxon>
        <taxon>Fungi</taxon>
        <taxon>Dikarya</taxon>
        <taxon>Ascomycota</taxon>
        <taxon>Pezizomycotina</taxon>
        <taxon>Sordariomycetes</taxon>
        <taxon>Hypocreomycetidae</taxon>
        <taxon>Hypocreales</taxon>
        <taxon>Nectriaceae</taxon>
        <taxon>Fusarium</taxon>
    </lineage>
</organism>
<accession>A0A2L2U248</accession>
<dbReference type="OrthoDB" id="8062037at2759"/>
<evidence type="ECO:0000313" key="3">
    <source>
        <dbReference type="EMBL" id="CEI68375.1"/>
    </source>
</evidence>
<dbReference type="KEGG" id="fvn:FVRRES_08452"/>
<dbReference type="EMBL" id="LN649231">
    <property type="protein sequence ID" value="CEI68375.1"/>
    <property type="molecule type" value="Genomic_DNA"/>
</dbReference>
<sequence>MCLSTESTEFKAKTKEIYWPILKSSLLNGDLSIEDLDLDCPICWDNMSVHESKDEHVDDHRAVILACGHMLGNSCANLGELEICPICRAELMHRHCGHRNKGWVVPGSIEKLNSVPQELSKGGTIPPYCDTCQVEMVLQKLMERLEFIDAASQARKNLRPRKLRMSLRVGAIQFERGDCPDGMNSVLFETPDCLQHELDDFQKVQVQGEKQGCVWYQESFSDVEVQCFALEKPNFAEMGIRAIWLWHLAHGDDSDSDSDEDDEDDYDEDVASWQILTC</sequence>
<reference evidence="4" key="1">
    <citation type="submission" date="2014-10" db="EMBL/GenBank/DDBJ databases">
        <authorList>
            <person name="King R."/>
        </authorList>
    </citation>
    <scope>NUCLEOTIDE SEQUENCE [LARGE SCALE GENOMIC DNA]</scope>
    <source>
        <strain evidence="4">A3/5</strain>
    </source>
</reference>